<reference evidence="2" key="1">
    <citation type="submission" date="2019-08" db="EMBL/GenBank/DDBJ databases">
        <authorList>
            <person name="Kucharzyk K."/>
            <person name="Murdoch R.W."/>
            <person name="Higgins S."/>
            <person name="Loffler F."/>
        </authorList>
    </citation>
    <scope>NUCLEOTIDE SEQUENCE</scope>
</reference>
<dbReference type="PANTHER" id="PTHR37839">
    <property type="entry name" value="NA(+)-TRANSLOCATING NADH-QUINONE REDUCTASE SUBUNIT A"/>
    <property type="match status" value="1"/>
</dbReference>
<dbReference type="EMBL" id="VSSQ01063166">
    <property type="protein sequence ID" value="MPN16246.1"/>
    <property type="molecule type" value="Genomic_DNA"/>
</dbReference>
<evidence type="ECO:0000259" key="1">
    <source>
        <dbReference type="Pfam" id="PF11973"/>
    </source>
</evidence>
<gene>
    <name evidence="2" type="primary">nqrA_10</name>
    <name evidence="2" type="ORF">SDC9_163584</name>
</gene>
<sequence length="213" mass="24023">MLFIGRFFNKNVVDLSRTIALTGPCVKSPQYYQTVVGANIESMVQGKINNCSHRFISGNVLTGIKVAGNGFMDPYATQITVIEEGNNIHELLGWGMPRFRKFSVSRTYFTAILESKLLRNLFGNIKYKWDARLMGGKRAIIMSGEYDKVLPMDIYPEFLFKAMIAGNIDKMEALGAYEIAPEDVALCEFVCTSKLPLQQIVRNSLDIMKKELE</sequence>
<dbReference type="InterPro" id="IPR008703">
    <property type="entry name" value="NqrA"/>
</dbReference>
<name>A0A645FRA1_9ZZZZ</name>
<dbReference type="AlphaFoldDB" id="A0A645FRA1"/>
<dbReference type="GO" id="GO:0006814">
    <property type="term" value="P:sodium ion transport"/>
    <property type="evidence" value="ECO:0007669"/>
    <property type="project" value="InterPro"/>
</dbReference>
<organism evidence="2">
    <name type="scientific">bioreactor metagenome</name>
    <dbReference type="NCBI Taxonomy" id="1076179"/>
    <lineage>
        <taxon>unclassified sequences</taxon>
        <taxon>metagenomes</taxon>
        <taxon>ecological metagenomes</taxon>
    </lineage>
</organism>
<accession>A0A645FRA1</accession>
<dbReference type="GO" id="GO:0016655">
    <property type="term" value="F:oxidoreductase activity, acting on NAD(P)H, quinone or similar compound as acceptor"/>
    <property type="evidence" value="ECO:0007669"/>
    <property type="project" value="InterPro"/>
</dbReference>
<protein>
    <submittedName>
        <fullName evidence="2">Na(+)-translocating NADH-quinone reductase subunit A</fullName>
    </submittedName>
</protein>
<dbReference type="PANTHER" id="PTHR37839:SF1">
    <property type="entry name" value="NA(+)-TRANSLOCATING NADH-QUINONE REDUCTASE SUBUNIT A"/>
    <property type="match status" value="1"/>
</dbReference>
<dbReference type="Pfam" id="PF11973">
    <property type="entry name" value="NQRA_SLBB"/>
    <property type="match status" value="1"/>
</dbReference>
<evidence type="ECO:0000313" key="2">
    <source>
        <dbReference type="EMBL" id="MPN16246.1"/>
    </source>
</evidence>
<comment type="caution">
    <text evidence="2">The sequence shown here is derived from an EMBL/GenBank/DDBJ whole genome shotgun (WGS) entry which is preliminary data.</text>
</comment>
<proteinExistence type="predicted"/>
<dbReference type="InterPro" id="IPR022615">
    <property type="entry name" value="NqrA_C_domain"/>
</dbReference>
<feature type="domain" description="Na(+)-translocating NADH-quinone reductase subunit A C-terminal" evidence="1">
    <location>
        <begin position="18"/>
        <end position="66"/>
    </location>
</feature>